<proteinExistence type="predicted"/>
<protein>
    <submittedName>
        <fullName evidence="1">Uncharacterized protein</fullName>
    </submittedName>
</protein>
<evidence type="ECO:0000313" key="2">
    <source>
        <dbReference type="Proteomes" id="UP000247810"/>
    </source>
</evidence>
<reference evidence="1 2" key="1">
    <citation type="submission" date="2018-02" db="EMBL/GenBank/DDBJ databases">
        <title>The genomes of Aspergillus section Nigri reveals drivers in fungal speciation.</title>
        <authorList>
            <consortium name="DOE Joint Genome Institute"/>
            <person name="Vesth T.C."/>
            <person name="Nybo J."/>
            <person name="Theobald S."/>
            <person name="Brandl J."/>
            <person name="Frisvad J.C."/>
            <person name="Nielsen K.F."/>
            <person name="Lyhne E.K."/>
            <person name="Kogle M.E."/>
            <person name="Kuo A."/>
            <person name="Riley R."/>
            <person name="Clum A."/>
            <person name="Nolan M."/>
            <person name="Lipzen A."/>
            <person name="Salamov A."/>
            <person name="Henrissat B."/>
            <person name="Wiebenga A."/>
            <person name="De vries R.P."/>
            <person name="Grigoriev I.V."/>
            <person name="Mortensen U.H."/>
            <person name="Andersen M.R."/>
            <person name="Baker S.E."/>
        </authorList>
    </citation>
    <scope>NUCLEOTIDE SEQUENCE [LARGE SCALE GENOMIC DNA]</scope>
    <source>
        <strain evidence="1 2">CBS 707.79</strain>
    </source>
</reference>
<gene>
    <name evidence="1" type="ORF">BO71DRAFT_37909</name>
</gene>
<evidence type="ECO:0000313" key="1">
    <source>
        <dbReference type="EMBL" id="PYH91846.1"/>
    </source>
</evidence>
<dbReference type="AlphaFoldDB" id="A0A319D326"/>
<accession>A0A319D326</accession>
<sequence>MPDGQWAGPPDISGAEMFSAGFCRPFDFLEEDDEIYIADGAGAGAGAGAGVEEALAEVLAALKHPSRLGAGRLVTAAPFTERGSSTSAELLSARGETTEAAALTPSARLPVLVWIVNPEILLAHVCSSISPPPPPPVSPSPLLHACKLQIGNLVSPLPSRQVRPICLVPLASSAHGCRDGVAPR</sequence>
<organism evidence="1 2">
    <name type="scientific">Aspergillus ellipticus CBS 707.79</name>
    <dbReference type="NCBI Taxonomy" id="1448320"/>
    <lineage>
        <taxon>Eukaryota</taxon>
        <taxon>Fungi</taxon>
        <taxon>Dikarya</taxon>
        <taxon>Ascomycota</taxon>
        <taxon>Pezizomycotina</taxon>
        <taxon>Eurotiomycetes</taxon>
        <taxon>Eurotiomycetidae</taxon>
        <taxon>Eurotiales</taxon>
        <taxon>Aspergillaceae</taxon>
        <taxon>Aspergillus</taxon>
        <taxon>Aspergillus subgen. Circumdati</taxon>
    </lineage>
</organism>
<dbReference type="VEuPathDB" id="FungiDB:BO71DRAFT_37909"/>
<dbReference type="EMBL" id="KZ825932">
    <property type="protein sequence ID" value="PYH91846.1"/>
    <property type="molecule type" value="Genomic_DNA"/>
</dbReference>
<dbReference type="Proteomes" id="UP000247810">
    <property type="component" value="Unassembled WGS sequence"/>
</dbReference>
<keyword evidence="2" id="KW-1185">Reference proteome</keyword>
<name>A0A319D326_9EURO</name>